<dbReference type="AlphaFoldDB" id="A0A229UMH8"/>
<sequence length="374" mass="41625">MFNDSLAPRSGPLRPTGKPIVNISINGTAVTDWKQFRVDLNGLGAIDTFDITLPWEVTDSPRDSLLYSGSTSSSDLVTGSAEVLIQAGFEGEGELVNLIEGAMDHSAWDFSKQDGEIVTLTGRSYAARPFDYKESAKWQNMTSTAAFKEIALSHGLTPIVPVETTKLVGEYTNEDHANITREVSHWDFVLYLAQNEEFTTRVKGKEWFFGPNEELDGFSDDPIIFSWGHNIDEPFRIERAPNAARNLTVQVISWAPGKKKGGRRIIENATLSGGSNGHKYVMRYYYPNRTRDQCQQLARGILAEISKNQLYGSFSTDWFQDLSNERRIELQGIGKGLSGKYFVPKISITGSKEQGLRVEVSFTNLPLEEGGTYG</sequence>
<gene>
    <name evidence="1" type="ORF">CF651_19075</name>
</gene>
<keyword evidence="2" id="KW-1185">Reference proteome</keyword>
<organism evidence="1 2">
    <name type="scientific">Paenibacillus rigui</name>
    <dbReference type="NCBI Taxonomy" id="554312"/>
    <lineage>
        <taxon>Bacteria</taxon>
        <taxon>Bacillati</taxon>
        <taxon>Bacillota</taxon>
        <taxon>Bacilli</taxon>
        <taxon>Bacillales</taxon>
        <taxon>Paenibacillaceae</taxon>
        <taxon>Paenibacillus</taxon>
    </lineage>
</organism>
<dbReference type="EMBL" id="NMQW01000027">
    <property type="protein sequence ID" value="OXM84610.1"/>
    <property type="molecule type" value="Genomic_DNA"/>
</dbReference>
<name>A0A229UMH8_9BACL</name>
<protein>
    <recommendedName>
        <fullName evidence="3">Phage tail protein</fullName>
    </recommendedName>
</protein>
<dbReference type="SUPFAM" id="SSF69279">
    <property type="entry name" value="Phage tail proteins"/>
    <property type="match status" value="1"/>
</dbReference>
<evidence type="ECO:0008006" key="3">
    <source>
        <dbReference type="Google" id="ProtNLM"/>
    </source>
</evidence>
<comment type="caution">
    <text evidence="1">The sequence shown here is derived from an EMBL/GenBank/DDBJ whole genome shotgun (WGS) entry which is preliminary data.</text>
</comment>
<dbReference type="RefSeq" id="WP_094016466.1">
    <property type="nucleotide sequence ID" value="NZ_NMQW01000027.1"/>
</dbReference>
<evidence type="ECO:0000313" key="1">
    <source>
        <dbReference type="EMBL" id="OXM84610.1"/>
    </source>
</evidence>
<evidence type="ECO:0000313" key="2">
    <source>
        <dbReference type="Proteomes" id="UP000215509"/>
    </source>
</evidence>
<proteinExistence type="predicted"/>
<reference evidence="1 2" key="1">
    <citation type="submission" date="2017-07" db="EMBL/GenBank/DDBJ databases">
        <title>Genome sequencing and assembly of Paenibacillus rigui.</title>
        <authorList>
            <person name="Mayilraj S."/>
        </authorList>
    </citation>
    <scope>NUCLEOTIDE SEQUENCE [LARGE SCALE GENOMIC DNA]</scope>
    <source>
        <strain evidence="1 2">JCM 16352</strain>
    </source>
</reference>
<dbReference type="Proteomes" id="UP000215509">
    <property type="component" value="Unassembled WGS sequence"/>
</dbReference>
<dbReference type="OrthoDB" id="2676879at2"/>
<accession>A0A229UMH8</accession>